<dbReference type="RefSeq" id="WP_153283243.1">
    <property type="nucleotide sequence ID" value="NZ_CP045644.1"/>
</dbReference>
<proteinExistence type="predicted"/>
<dbReference type="Pfam" id="PF12691">
    <property type="entry name" value="Phage_tail_terminator_6"/>
    <property type="match status" value="1"/>
</dbReference>
<evidence type="ECO:0000313" key="1">
    <source>
        <dbReference type="EMBL" id="QFZ84621.1"/>
    </source>
</evidence>
<name>A0A5Q0M4S2_VARPD</name>
<evidence type="ECO:0008006" key="3">
    <source>
        <dbReference type="Google" id="ProtNLM"/>
    </source>
</evidence>
<gene>
    <name evidence="1" type="ORF">GFK26_18515</name>
</gene>
<dbReference type="AlphaFoldDB" id="A0A5Q0M4S2"/>
<protein>
    <recommendedName>
        <fullName evidence="3">DUF3168 domain-containing protein</fullName>
    </recommendedName>
</protein>
<sequence length="128" mass="14499">MMLSAIADFLQLKGCGTVSQTIFEYEMPSVCKDGVLLLDNYYGTPKNHELPGYRASEFRVVVRGTEMLKGKALAMKVSDALEFQGETPFGAQYLVKQSLPENEPRVYKRSAGGYWEFEIDVLMWWVDA</sequence>
<accession>A0A5Q0M4S2</accession>
<dbReference type="EMBL" id="CP045644">
    <property type="protein sequence ID" value="QFZ84621.1"/>
    <property type="molecule type" value="Genomic_DNA"/>
</dbReference>
<dbReference type="Proteomes" id="UP000326780">
    <property type="component" value="Chromosome"/>
</dbReference>
<reference evidence="1 2" key="1">
    <citation type="submission" date="2019-10" db="EMBL/GenBank/DDBJ databases">
        <title>Complete genome sequence of Variovorax paradoxus 5C-2.</title>
        <authorList>
            <person name="Gogoleva N.E."/>
            <person name="Balkin A.S."/>
        </authorList>
    </citation>
    <scope>NUCLEOTIDE SEQUENCE [LARGE SCALE GENOMIC DNA]</scope>
    <source>
        <strain evidence="1 2">5C-2</strain>
    </source>
</reference>
<organism evidence="1 2">
    <name type="scientific">Variovorax paradoxus</name>
    <dbReference type="NCBI Taxonomy" id="34073"/>
    <lineage>
        <taxon>Bacteria</taxon>
        <taxon>Pseudomonadati</taxon>
        <taxon>Pseudomonadota</taxon>
        <taxon>Betaproteobacteria</taxon>
        <taxon>Burkholderiales</taxon>
        <taxon>Comamonadaceae</taxon>
        <taxon>Variovorax</taxon>
    </lineage>
</organism>
<dbReference type="InterPro" id="IPR024411">
    <property type="entry name" value="Tail_terminator_phage"/>
</dbReference>
<evidence type="ECO:0000313" key="2">
    <source>
        <dbReference type="Proteomes" id="UP000326780"/>
    </source>
</evidence>